<evidence type="ECO:0000256" key="7">
    <source>
        <dbReference type="ARBA" id="ARBA00022840"/>
    </source>
</evidence>
<keyword evidence="14" id="KW-1185">Reference proteome</keyword>
<gene>
    <name evidence="13" type="ORF">CAOG_008076</name>
</gene>
<feature type="domain" description="Endonuclease/exonuclease/phosphatase" evidence="10">
    <location>
        <begin position="288"/>
        <end position="529"/>
    </location>
</feature>
<dbReference type="GO" id="GO:0006397">
    <property type="term" value="P:mRNA processing"/>
    <property type="evidence" value="ECO:0007669"/>
    <property type="project" value="UniProtKB-KW"/>
</dbReference>
<dbReference type="SUPFAM" id="SSF81301">
    <property type="entry name" value="Nucleotidyltransferase"/>
    <property type="match status" value="1"/>
</dbReference>
<dbReference type="Proteomes" id="UP000008743">
    <property type="component" value="Unassembled WGS sequence"/>
</dbReference>
<evidence type="ECO:0000313" key="14">
    <source>
        <dbReference type="Proteomes" id="UP000008743"/>
    </source>
</evidence>
<keyword evidence="4" id="KW-0507">mRNA processing</keyword>
<dbReference type="PANTHER" id="PTHR10682:SF10">
    <property type="entry name" value="POLYNUCLEOTIDE ADENYLYLTRANSFERASE"/>
    <property type="match status" value="1"/>
</dbReference>
<evidence type="ECO:0000259" key="11">
    <source>
        <dbReference type="Pfam" id="PF04457"/>
    </source>
</evidence>
<keyword evidence="7" id="KW-0067">ATP-binding</keyword>
<dbReference type="Gene3D" id="3.30.460.10">
    <property type="entry name" value="Beta Polymerase, domain 2"/>
    <property type="match status" value="1"/>
</dbReference>
<accession>A0A0D2WXQ1</accession>
<feature type="domain" description="Poly(A) polymerase central" evidence="12">
    <location>
        <begin position="926"/>
        <end position="1060"/>
    </location>
</feature>
<keyword evidence="5" id="KW-0808">Transferase</keyword>
<keyword evidence="8" id="KW-0539">Nucleus</keyword>
<proteinExistence type="inferred from homology"/>
<dbReference type="GO" id="GO:0005634">
    <property type="term" value="C:nucleus"/>
    <property type="evidence" value="ECO:0007669"/>
    <property type="project" value="UniProtKB-SubCell"/>
</dbReference>
<dbReference type="Pfam" id="PF03372">
    <property type="entry name" value="Exo_endo_phos"/>
    <property type="match status" value="1"/>
</dbReference>
<organism evidence="13 14">
    <name type="scientific">Capsaspora owczarzaki (strain ATCC 30864)</name>
    <dbReference type="NCBI Taxonomy" id="595528"/>
    <lineage>
        <taxon>Eukaryota</taxon>
        <taxon>Filasterea</taxon>
        <taxon>Capsaspora</taxon>
    </lineage>
</organism>
<dbReference type="STRING" id="595528.A0A0D2WXQ1"/>
<evidence type="ECO:0000256" key="2">
    <source>
        <dbReference type="ARBA" id="ARBA00010912"/>
    </source>
</evidence>
<dbReference type="Pfam" id="PF04928">
    <property type="entry name" value="PAP_central"/>
    <property type="match status" value="1"/>
</dbReference>
<feature type="compositionally biased region" description="Low complexity" evidence="9">
    <location>
        <begin position="1"/>
        <end position="15"/>
    </location>
</feature>
<evidence type="ECO:0000256" key="6">
    <source>
        <dbReference type="ARBA" id="ARBA00022741"/>
    </source>
</evidence>
<dbReference type="GO" id="GO:1990817">
    <property type="term" value="F:poly(A) RNA polymerase activity"/>
    <property type="evidence" value="ECO:0007669"/>
    <property type="project" value="UniProtKB-EC"/>
</dbReference>
<dbReference type="PANTHER" id="PTHR10682">
    <property type="entry name" value="POLY A POLYMERASE"/>
    <property type="match status" value="1"/>
</dbReference>
<reference evidence="14" key="1">
    <citation type="submission" date="2011-02" db="EMBL/GenBank/DDBJ databases">
        <title>The Genome Sequence of Capsaspora owczarzaki ATCC 30864.</title>
        <authorList>
            <person name="Russ C."/>
            <person name="Cuomo C."/>
            <person name="Burger G."/>
            <person name="Gray M.W."/>
            <person name="Holland P.W.H."/>
            <person name="King N."/>
            <person name="Lang F.B.F."/>
            <person name="Roger A.J."/>
            <person name="Ruiz-Trillo I."/>
            <person name="Young S.K."/>
            <person name="Zeng Q."/>
            <person name="Gargeya S."/>
            <person name="Alvarado L."/>
            <person name="Berlin A."/>
            <person name="Chapman S.B."/>
            <person name="Chen Z."/>
            <person name="Freedman E."/>
            <person name="Gellesch M."/>
            <person name="Goldberg J."/>
            <person name="Griggs A."/>
            <person name="Gujja S."/>
            <person name="Heilman E."/>
            <person name="Heiman D."/>
            <person name="Howarth C."/>
            <person name="Mehta T."/>
            <person name="Neiman D."/>
            <person name="Pearson M."/>
            <person name="Roberts A."/>
            <person name="Saif S."/>
            <person name="Shea T."/>
            <person name="Shenoy N."/>
            <person name="Sisk P."/>
            <person name="Stolte C."/>
            <person name="Sykes S."/>
            <person name="White J."/>
            <person name="Yandava C."/>
            <person name="Haas B."/>
            <person name="Nusbaum C."/>
            <person name="Birren B."/>
        </authorList>
    </citation>
    <scope>NUCLEOTIDE SEQUENCE</scope>
    <source>
        <strain evidence="14">ATCC 30864</strain>
    </source>
</reference>
<dbReference type="Pfam" id="PF04457">
    <property type="entry name" value="MJ1316"/>
    <property type="match status" value="1"/>
</dbReference>
<sequence length="1228" mass="132973">MLPGSTSRSTSGKGKAAASTNDDADGAAEGSIKLRTSEDVYHRLIWQDTEPDAASNNGVNNDNDDHGQAYAADGEAQGARAAADRAAAALAGEPFDSRTIARVRVRMGYEDRILGMVETSLLEWKPMPIGDIPWHRVWYYRVDDQLIWDRAERVDFVFGSGNVPASGLCPSFAKSRYASALKNTAKMHAIEQARRGGGSSRGRGRGKQGGAASDAVAMASAGVGATMAATRSAHSNGAFVPKGITMLNVYRFDAAQGDWIVDGASPSDQPIAQEYLARARARDQLKIVTFNVLFDVYQPELIHTKERTPRMLAFLESLDADVIALQEVTGHFLAQLLEAPWVRASYAVSDIPGGPTQNPTGQLLMSRLPFEDLSMSQINAKKKAVVGRLQGLHPDRLTKMIVLHLTSNMHGDASLRRRSQLTSIVQQLCSPDEDTVLLGDFNMFSSETLAPRLQDVWAHLHPNDDGFTFDSKHNPLAAIISPNGTRERLDRICLFSPSRCSLKAAGISIVGREPFEFPLAPISCMLSDHYGLECTLQTRGDFDPSAEAEVESSEEDALFALSALPMVHHSAVCIIPSPAIWAPIQAIRAKHDKSFDRWMPHINLVYGFIADEADQFDTAASRFTRALQGNAPTFTITLAEFDMFQHGRSCTVFLKPTRRHEQQAILHLQRILEQQYPQCVEQSSRSPKGFVPHLTVAQFGTSAEALRFIRQWQADWKPLTFTVSTVSLISRHGTDPFSVSKTVYIEPQAVAQDAEDGLVASSNPAHGGASSSSSAAPSKNAAAFATIVSVLKRIVGEHASIQLTGSHQLGVDTSDSDLDVLCLGPHSLSLDAFQAAAVNEFEAIGLRSVRPVCDALVPLVKLVFRSGAEADLLYVRLPADAHLPCTPAQIKPRSLKAMDSTAQLTLQGWLENDALVNAIPQPLLSTFRSLLRRVKQWALARGIYSNAAGFLGGFSWSVLVAHFMVKTKPSPLGDEDQDSTGRPLLALMHAFFVHVANWPWPQPILLNMPLGATLPADAIGESVMPVMTPTWPTRNSARVVSVSTLSVMRAELQRGADLTAAADCSLAAVADPLGVSTLAKGILVVQLQCLNKSELERGAGWLLSRLGVLVHELERCGVACRPLQRVLQNIHEGYTRAEQAAGAHGKAPMCNYPLTATALIGMSRMNAAVEGTAAAPPPDFSSALVRFREMFEAWSGKGFANLEMLPVKATSTVVVAADFAYQTQVLGR</sequence>
<feature type="region of interest" description="Disordered" evidence="9">
    <location>
        <begin position="1"/>
        <end position="31"/>
    </location>
</feature>
<dbReference type="GO" id="GO:0005524">
    <property type="term" value="F:ATP binding"/>
    <property type="evidence" value="ECO:0007669"/>
    <property type="project" value="UniProtKB-KW"/>
</dbReference>
<evidence type="ECO:0000256" key="4">
    <source>
        <dbReference type="ARBA" id="ARBA00022664"/>
    </source>
</evidence>
<protein>
    <recommendedName>
        <fullName evidence="3">polynucleotide adenylyltransferase</fullName>
        <ecNumber evidence="3">2.7.7.19</ecNumber>
    </recommendedName>
</protein>
<feature type="domain" description="MJ1316 RNA cyclic group end recognition" evidence="11">
    <location>
        <begin position="101"/>
        <end position="150"/>
    </location>
</feature>
<dbReference type="AlphaFoldDB" id="A0A0D2WXQ1"/>
<dbReference type="InterPro" id="IPR007012">
    <property type="entry name" value="PolA_pol_cen_dom"/>
</dbReference>
<dbReference type="eggNOG" id="KOG2245">
    <property type="taxonomic scope" value="Eukaryota"/>
</dbReference>
<evidence type="ECO:0000256" key="8">
    <source>
        <dbReference type="ARBA" id="ARBA00023242"/>
    </source>
</evidence>
<dbReference type="InterPro" id="IPR036691">
    <property type="entry name" value="Endo/exonu/phosph_ase_sf"/>
</dbReference>
<evidence type="ECO:0000256" key="1">
    <source>
        <dbReference type="ARBA" id="ARBA00004123"/>
    </source>
</evidence>
<evidence type="ECO:0000256" key="5">
    <source>
        <dbReference type="ARBA" id="ARBA00022679"/>
    </source>
</evidence>
<dbReference type="SUPFAM" id="SSF81631">
    <property type="entry name" value="PAP/OAS1 substrate-binding domain"/>
    <property type="match status" value="1"/>
</dbReference>
<dbReference type="InParanoid" id="A0A0D2WXQ1"/>
<dbReference type="SUPFAM" id="SSF56219">
    <property type="entry name" value="DNase I-like"/>
    <property type="match status" value="1"/>
</dbReference>
<dbReference type="SUPFAM" id="SSF55144">
    <property type="entry name" value="LigT-like"/>
    <property type="match status" value="1"/>
</dbReference>
<dbReference type="EMBL" id="KE346376">
    <property type="protein sequence ID" value="KJE98040.1"/>
    <property type="molecule type" value="Genomic_DNA"/>
</dbReference>
<dbReference type="Gene3D" id="1.10.1410.10">
    <property type="match status" value="1"/>
</dbReference>
<evidence type="ECO:0000256" key="9">
    <source>
        <dbReference type="SAM" id="MobiDB-lite"/>
    </source>
</evidence>
<dbReference type="CDD" id="cd09080">
    <property type="entry name" value="TDP2"/>
    <property type="match status" value="1"/>
</dbReference>
<evidence type="ECO:0000259" key="12">
    <source>
        <dbReference type="Pfam" id="PF04928"/>
    </source>
</evidence>
<keyword evidence="6" id="KW-0547">Nucleotide-binding</keyword>
<comment type="similarity">
    <text evidence="2">Belongs to the poly(A) polymerase family.</text>
</comment>
<dbReference type="OrthoDB" id="2011727at2759"/>
<name>A0A0D2WXQ1_CAPO3</name>
<dbReference type="InterPro" id="IPR040459">
    <property type="entry name" value="MJ1316"/>
</dbReference>
<dbReference type="InterPro" id="IPR043519">
    <property type="entry name" value="NT_sf"/>
</dbReference>
<dbReference type="InterPro" id="IPR009097">
    <property type="entry name" value="Cyclic_Pdiesterase"/>
</dbReference>
<evidence type="ECO:0000259" key="10">
    <source>
        <dbReference type="Pfam" id="PF03372"/>
    </source>
</evidence>
<dbReference type="Gene3D" id="3.60.10.10">
    <property type="entry name" value="Endonuclease/exonuclease/phosphatase"/>
    <property type="match status" value="1"/>
</dbReference>
<dbReference type="EC" id="2.7.7.19" evidence="3"/>
<dbReference type="Gene3D" id="3.90.1140.10">
    <property type="entry name" value="Cyclic phosphodiesterase"/>
    <property type="match status" value="1"/>
</dbReference>
<feature type="region of interest" description="Disordered" evidence="9">
    <location>
        <begin position="192"/>
        <end position="211"/>
    </location>
</feature>
<dbReference type="Pfam" id="PF13563">
    <property type="entry name" value="2_5_RNA_ligase2"/>
    <property type="match status" value="1"/>
</dbReference>
<dbReference type="InterPro" id="IPR005135">
    <property type="entry name" value="Endo/exonuclease/phosphatase"/>
</dbReference>
<evidence type="ECO:0000313" key="13">
    <source>
        <dbReference type="EMBL" id="KJE98040.1"/>
    </source>
</evidence>
<comment type="subcellular location">
    <subcellularLocation>
        <location evidence="1">Nucleus</location>
    </subcellularLocation>
</comment>
<evidence type="ECO:0000256" key="3">
    <source>
        <dbReference type="ARBA" id="ARBA00012388"/>
    </source>
</evidence>